<organism evidence="1 2">
    <name type="scientific">Mycolicibacterium mageritense</name>
    <name type="common">Mycobacterium mageritense</name>
    <dbReference type="NCBI Taxonomy" id="53462"/>
    <lineage>
        <taxon>Bacteria</taxon>
        <taxon>Bacillati</taxon>
        <taxon>Actinomycetota</taxon>
        <taxon>Actinomycetes</taxon>
        <taxon>Mycobacteriales</taxon>
        <taxon>Mycobacteriaceae</taxon>
        <taxon>Mycolicibacterium</taxon>
    </lineage>
</organism>
<name>A0ABM7HPZ7_MYCME</name>
<dbReference type="Proteomes" id="UP000465622">
    <property type="component" value="Chromosome"/>
</dbReference>
<gene>
    <name evidence="1" type="ORF">MMAGJ_18840</name>
</gene>
<protein>
    <recommendedName>
        <fullName evidence="3">Alkylhydroperoxidase</fullName>
    </recommendedName>
</protein>
<evidence type="ECO:0000313" key="2">
    <source>
        <dbReference type="Proteomes" id="UP000465622"/>
    </source>
</evidence>
<accession>A0ABM7HPZ7</accession>
<dbReference type="EMBL" id="AP022567">
    <property type="protein sequence ID" value="BBX32602.1"/>
    <property type="molecule type" value="Genomic_DNA"/>
</dbReference>
<evidence type="ECO:0000313" key="1">
    <source>
        <dbReference type="EMBL" id="BBX32602.1"/>
    </source>
</evidence>
<sequence length="81" mass="8275">MPNNEGGTVAVSVDLAKSLDKAYEDKSLKEILDASPAALAGVSDSDAEHLAAAFNIKTVRQLGSNKFFAVAAGLVALENAG</sequence>
<reference evidence="1 2" key="1">
    <citation type="journal article" date="2019" name="Emerg. Microbes Infect.">
        <title>Comprehensive subspecies identification of 175 nontuberculous mycobacteria species based on 7547 genomic profiles.</title>
        <authorList>
            <person name="Matsumoto Y."/>
            <person name="Kinjo T."/>
            <person name="Motooka D."/>
            <person name="Nabeya D."/>
            <person name="Jung N."/>
            <person name="Uechi K."/>
            <person name="Horii T."/>
            <person name="Iida T."/>
            <person name="Fujita J."/>
            <person name="Nakamura S."/>
        </authorList>
    </citation>
    <scope>NUCLEOTIDE SEQUENCE [LARGE SCALE GENOMIC DNA]</scope>
    <source>
        <strain evidence="1 2">JCM 12375</strain>
    </source>
</reference>
<keyword evidence="2" id="KW-1185">Reference proteome</keyword>
<evidence type="ECO:0008006" key="3">
    <source>
        <dbReference type="Google" id="ProtNLM"/>
    </source>
</evidence>
<proteinExistence type="predicted"/>